<dbReference type="Gene3D" id="3.40.50.300">
    <property type="entry name" value="P-loop containing nucleotide triphosphate hydrolases"/>
    <property type="match status" value="1"/>
</dbReference>
<keyword evidence="5" id="KW-1185">Reference proteome</keyword>
<evidence type="ECO:0000259" key="3">
    <source>
        <dbReference type="PROSITE" id="PS50893"/>
    </source>
</evidence>
<name>A0A9X4M4Q6_9ACTN</name>
<evidence type="ECO:0000313" key="5">
    <source>
        <dbReference type="Proteomes" id="UP001152755"/>
    </source>
</evidence>
<keyword evidence="2 4" id="KW-0067">ATP-binding</keyword>
<dbReference type="GO" id="GO:0016887">
    <property type="term" value="F:ATP hydrolysis activity"/>
    <property type="evidence" value="ECO:0007669"/>
    <property type="project" value="InterPro"/>
</dbReference>
<dbReference type="AlphaFoldDB" id="A0A9X4M4Q6"/>
<dbReference type="CDD" id="cd03230">
    <property type="entry name" value="ABC_DR_subfamily_A"/>
    <property type="match status" value="1"/>
</dbReference>
<gene>
    <name evidence="4" type="ORF">NVS88_19870</name>
</gene>
<dbReference type="InterPro" id="IPR003593">
    <property type="entry name" value="AAA+_ATPase"/>
</dbReference>
<evidence type="ECO:0000256" key="2">
    <source>
        <dbReference type="ARBA" id="ARBA00022840"/>
    </source>
</evidence>
<reference evidence="4" key="1">
    <citation type="submission" date="2022-08" db="EMBL/GenBank/DDBJ databases">
        <title>Genome analysis of Corynebacteriales strain.</title>
        <authorList>
            <person name="Lee S.D."/>
        </authorList>
    </citation>
    <scope>NUCLEOTIDE SEQUENCE</scope>
    <source>
        <strain evidence="4">D3-21</strain>
    </source>
</reference>
<comment type="caution">
    <text evidence="4">The sequence shown here is derived from an EMBL/GenBank/DDBJ whole genome shotgun (WGS) entry which is preliminary data.</text>
</comment>
<dbReference type="Proteomes" id="UP001152755">
    <property type="component" value="Unassembled WGS sequence"/>
</dbReference>
<dbReference type="SUPFAM" id="SSF52540">
    <property type="entry name" value="P-loop containing nucleoside triphosphate hydrolases"/>
    <property type="match status" value="1"/>
</dbReference>
<proteinExistence type="predicted"/>
<dbReference type="PANTHER" id="PTHR43038:SF3">
    <property type="entry name" value="ABC TRANSPORTER G FAMILY MEMBER 20 ISOFORM X1"/>
    <property type="match status" value="1"/>
</dbReference>
<protein>
    <submittedName>
        <fullName evidence="4">ABC transporter ATP-binding protein</fullName>
    </submittedName>
</protein>
<dbReference type="EMBL" id="JANRHA010000018">
    <property type="protein sequence ID" value="MDG3016814.1"/>
    <property type="molecule type" value="Genomic_DNA"/>
</dbReference>
<dbReference type="InterPro" id="IPR003439">
    <property type="entry name" value="ABC_transporter-like_ATP-bd"/>
</dbReference>
<sequence length="269" mass="28369">MSLTVRPGEIVGLIGANGAGKTTLIRMILGLEAANVGTLAVFGGPPSRQTRRRLGYMPQGLGLYRELSVRENVDFVAEAFDVDGPPLPDALAAVATRQVGALPLGLQRRLAFHCALLHRPELIVLDEPTSGVDPLARTRLWDTIHDQAETGCGVLVTTHYMEEARQCTRLVIMSRGRLVARGSVDDIIGDERAVAVHTDNWAGALTALTAAGLPVTLAGRSVRVAGAVAARVQEALAAAAIPAATTAVPATLEEKLVLIEQTARQEAPT</sequence>
<dbReference type="PANTHER" id="PTHR43038">
    <property type="entry name" value="ATP-BINDING CASSETTE, SUB-FAMILY H, MEMBER 1"/>
    <property type="match status" value="1"/>
</dbReference>
<organism evidence="4 5">
    <name type="scientific">Speluncibacter jeojiensis</name>
    <dbReference type="NCBI Taxonomy" id="2710754"/>
    <lineage>
        <taxon>Bacteria</taxon>
        <taxon>Bacillati</taxon>
        <taxon>Actinomycetota</taxon>
        <taxon>Actinomycetes</taxon>
        <taxon>Mycobacteriales</taxon>
        <taxon>Speluncibacteraceae</taxon>
        <taxon>Speluncibacter</taxon>
    </lineage>
</organism>
<dbReference type="PROSITE" id="PS50893">
    <property type="entry name" value="ABC_TRANSPORTER_2"/>
    <property type="match status" value="1"/>
</dbReference>
<evidence type="ECO:0000313" key="4">
    <source>
        <dbReference type="EMBL" id="MDG3016814.1"/>
    </source>
</evidence>
<feature type="domain" description="ABC transporter" evidence="3">
    <location>
        <begin position="1"/>
        <end position="200"/>
    </location>
</feature>
<dbReference type="Pfam" id="PF00005">
    <property type="entry name" value="ABC_tran"/>
    <property type="match status" value="1"/>
</dbReference>
<dbReference type="RefSeq" id="WP_277833054.1">
    <property type="nucleotide sequence ID" value="NZ_JAAIVF010000003.1"/>
</dbReference>
<dbReference type="GO" id="GO:0005524">
    <property type="term" value="F:ATP binding"/>
    <property type="evidence" value="ECO:0007669"/>
    <property type="project" value="UniProtKB-KW"/>
</dbReference>
<evidence type="ECO:0000256" key="1">
    <source>
        <dbReference type="ARBA" id="ARBA00022741"/>
    </source>
</evidence>
<keyword evidence="1" id="KW-0547">Nucleotide-binding</keyword>
<dbReference type="InterPro" id="IPR027417">
    <property type="entry name" value="P-loop_NTPase"/>
</dbReference>
<dbReference type="SMART" id="SM00382">
    <property type="entry name" value="AAA"/>
    <property type="match status" value="1"/>
</dbReference>
<accession>A0A9X4M4Q6</accession>